<dbReference type="Gene3D" id="3.40.50.2300">
    <property type="match status" value="2"/>
</dbReference>
<evidence type="ECO:0000256" key="4">
    <source>
        <dbReference type="SAM" id="SignalP"/>
    </source>
</evidence>
<evidence type="ECO:0000256" key="2">
    <source>
        <dbReference type="ARBA" id="ARBA00007639"/>
    </source>
</evidence>
<evidence type="ECO:0000256" key="3">
    <source>
        <dbReference type="ARBA" id="ARBA00022729"/>
    </source>
</evidence>
<dbReference type="PANTHER" id="PTHR46847">
    <property type="entry name" value="D-ALLOSE-BINDING PERIPLASMIC PROTEIN-RELATED"/>
    <property type="match status" value="1"/>
</dbReference>
<dbReference type="PANTHER" id="PTHR46847:SF1">
    <property type="entry name" value="D-ALLOSE-BINDING PERIPLASMIC PROTEIN-RELATED"/>
    <property type="match status" value="1"/>
</dbReference>
<comment type="caution">
    <text evidence="6">The sequence shown here is derived from an EMBL/GenBank/DDBJ whole genome shotgun (WGS) entry which is preliminary data.</text>
</comment>
<dbReference type="RefSeq" id="WP_095134838.1">
    <property type="nucleotide sequence ID" value="NZ_NIBG01000018.1"/>
</dbReference>
<organism evidence="6 7">
    <name type="scientific">Anaeromicrobium sediminis</name>
    <dbReference type="NCBI Taxonomy" id="1478221"/>
    <lineage>
        <taxon>Bacteria</taxon>
        <taxon>Bacillati</taxon>
        <taxon>Bacillota</taxon>
        <taxon>Clostridia</taxon>
        <taxon>Peptostreptococcales</taxon>
        <taxon>Thermotaleaceae</taxon>
        <taxon>Anaeromicrobium</taxon>
    </lineage>
</organism>
<name>A0A267MFC0_9FIRM</name>
<reference evidence="6 7" key="1">
    <citation type="submission" date="2017-06" db="EMBL/GenBank/DDBJ databases">
        <title>Draft genome sequence of anaerobic fermentative bacterium Anaeromicrobium sediminis DY2726D isolated from West Pacific Ocean sediments.</title>
        <authorList>
            <person name="Zeng X."/>
        </authorList>
    </citation>
    <scope>NUCLEOTIDE SEQUENCE [LARGE SCALE GENOMIC DNA]</scope>
    <source>
        <strain evidence="6 7">DY2726D</strain>
    </source>
</reference>
<feature type="chain" id="PRO_5039253732" description="Periplasmic binding protein domain-containing protein" evidence="4">
    <location>
        <begin position="24"/>
        <end position="321"/>
    </location>
</feature>
<accession>A0A267MFC0</accession>
<dbReference type="InterPro" id="IPR028082">
    <property type="entry name" value="Peripla_BP_I"/>
</dbReference>
<dbReference type="CDD" id="cd06301">
    <property type="entry name" value="PBP1_rhizopine_binding-like"/>
    <property type="match status" value="1"/>
</dbReference>
<dbReference type="Proteomes" id="UP000216024">
    <property type="component" value="Unassembled WGS sequence"/>
</dbReference>
<dbReference type="SUPFAM" id="SSF53822">
    <property type="entry name" value="Periplasmic binding protein-like I"/>
    <property type="match status" value="1"/>
</dbReference>
<dbReference type="GO" id="GO:0030246">
    <property type="term" value="F:carbohydrate binding"/>
    <property type="evidence" value="ECO:0007669"/>
    <property type="project" value="UniProtKB-ARBA"/>
</dbReference>
<dbReference type="GO" id="GO:0030313">
    <property type="term" value="C:cell envelope"/>
    <property type="evidence" value="ECO:0007669"/>
    <property type="project" value="UniProtKB-SubCell"/>
</dbReference>
<dbReference type="OrthoDB" id="9769193at2"/>
<keyword evidence="7" id="KW-1185">Reference proteome</keyword>
<evidence type="ECO:0000313" key="7">
    <source>
        <dbReference type="Proteomes" id="UP000216024"/>
    </source>
</evidence>
<dbReference type="InterPro" id="IPR025997">
    <property type="entry name" value="SBP_2_dom"/>
</dbReference>
<comment type="similarity">
    <text evidence="2">Belongs to the bacterial solute-binding protein 2 family.</text>
</comment>
<dbReference type="PROSITE" id="PS51257">
    <property type="entry name" value="PROKAR_LIPOPROTEIN"/>
    <property type="match status" value="1"/>
</dbReference>
<dbReference type="AlphaFoldDB" id="A0A267MFC0"/>
<evidence type="ECO:0000313" key="6">
    <source>
        <dbReference type="EMBL" id="PAB58236.1"/>
    </source>
</evidence>
<evidence type="ECO:0000259" key="5">
    <source>
        <dbReference type="Pfam" id="PF13407"/>
    </source>
</evidence>
<feature type="signal peptide" evidence="4">
    <location>
        <begin position="1"/>
        <end position="23"/>
    </location>
</feature>
<proteinExistence type="inferred from homology"/>
<gene>
    <name evidence="6" type="ORF">CCE28_16495</name>
</gene>
<comment type="subcellular location">
    <subcellularLocation>
        <location evidence="1">Cell envelope</location>
    </subcellularLocation>
</comment>
<feature type="domain" description="Periplasmic binding protein" evidence="5">
    <location>
        <begin position="43"/>
        <end position="296"/>
    </location>
</feature>
<sequence length="321" mass="34802">MKTKRLLALGLVLVLVLSMFVGCGQSTDTSSEEGKKEDDKIVIGVAASSFSDKWQTYLYDAIKAEAEKAENVEVVFTDGKDDSATQLANVENLVAQGVDAIILVIVDTDAPQPYVNLCKDAGIPLVGVNRIFEGSDVYVGSESIDAGIVQMEKVVELIGEKGNIGILRGMAGQEAEIKRTEGNNQIADKYENVNVIRTDIGMWDRAKGMEITENWLQSGDEFAAIVSNNDEMAIGAIRALEAEGKLDDVVVAGVDATMDALEYVKDGKLDVTVFQSPFGQGGESLKAAVKLVKGEKVEKNVWVPFELVTKENVEEYIAKWQ</sequence>
<evidence type="ECO:0000256" key="1">
    <source>
        <dbReference type="ARBA" id="ARBA00004196"/>
    </source>
</evidence>
<dbReference type="Pfam" id="PF13407">
    <property type="entry name" value="Peripla_BP_4"/>
    <property type="match status" value="1"/>
</dbReference>
<keyword evidence="3 4" id="KW-0732">Signal</keyword>
<protein>
    <recommendedName>
        <fullName evidence="5">Periplasmic binding protein domain-containing protein</fullName>
    </recommendedName>
</protein>
<dbReference type="EMBL" id="NIBG01000018">
    <property type="protein sequence ID" value="PAB58236.1"/>
    <property type="molecule type" value="Genomic_DNA"/>
</dbReference>